<dbReference type="EMBL" id="BKCJ010303542">
    <property type="protein sequence ID" value="GEZ63579.1"/>
    <property type="molecule type" value="Genomic_DNA"/>
</dbReference>
<keyword evidence="1" id="KW-0175">Coiled coil</keyword>
<protein>
    <submittedName>
        <fullName evidence="2">Uncharacterized protein</fullName>
    </submittedName>
</protein>
<organism evidence="2">
    <name type="scientific">Tanacetum cinerariifolium</name>
    <name type="common">Dalmatian daisy</name>
    <name type="synonym">Chrysanthemum cinerariifolium</name>
    <dbReference type="NCBI Taxonomy" id="118510"/>
    <lineage>
        <taxon>Eukaryota</taxon>
        <taxon>Viridiplantae</taxon>
        <taxon>Streptophyta</taxon>
        <taxon>Embryophyta</taxon>
        <taxon>Tracheophyta</taxon>
        <taxon>Spermatophyta</taxon>
        <taxon>Magnoliopsida</taxon>
        <taxon>eudicotyledons</taxon>
        <taxon>Gunneridae</taxon>
        <taxon>Pentapetalae</taxon>
        <taxon>asterids</taxon>
        <taxon>campanulids</taxon>
        <taxon>Asterales</taxon>
        <taxon>Asteraceae</taxon>
        <taxon>Asteroideae</taxon>
        <taxon>Anthemideae</taxon>
        <taxon>Anthemidinae</taxon>
        <taxon>Tanacetum</taxon>
    </lineage>
</organism>
<dbReference type="AlphaFoldDB" id="A0A699IKB5"/>
<comment type="caution">
    <text evidence="2">The sequence shown here is derived from an EMBL/GenBank/DDBJ whole genome shotgun (WGS) entry which is preliminary data.</text>
</comment>
<feature type="coiled-coil region" evidence="1">
    <location>
        <begin position="28"/>
        <end position="76"/>
    </location>
</feature>
<evidence type="ECO:0000313" key="2">
    <source>
        <dbReference type="EMBL" id="GEZ63579.1"/>
    </source>
</evidence>
<gene>
    <name evidence="2" type="ORF">Tci_535552</name>
</gene>
<proteinExistence type="predicted"/>
<name>A0A699IKB5_TANCI</name>
<accession>A0A699IKB5</accession>
<evidence type="ECO:0000256" key="1">
    <source>
        <dbReference type="SAM" id="Coils"/>
    </source>
</evidence>
<sequence>MTLVPKELVQVVVPGVNIPRSGEDSLKLTELMELYTKLQQRVLDLETTKTTQALEIDSLKKRVKKLERRNSTHDEQIFDADQDSGSEDVIVAQQDEKVVEKEVNFAQIKITTAVTTLTISVNEATLDQALAELKHTKPKTKAKGIVFHEPEELAVERAQQEVEANIAFIESWDDVQAKINADYQLAERMQAEEQQELNDEEKAKLFMQLLEKRIKFFAAKRVEEKRNKPPTHAQQRKIICTYLKNIEGKKLTDLKNTSFNSIQKMFVRAFKRVNTFVDYKTKLVEESSKKHEAEVTEGTSKRTELNLNKRMLRSRRLIMIKKQLSYKS</sequence>
<reference evidence="2" key="1">
    <citation type="journal article" date="2019" name="Sci. Rep.">
        <title>Draft genome of Tanacetum cinerariifolium, the natural source of mosquito coil.</title>
        <authorList>
            <person name="Yamashiro T."/>
            <person name="Shiraishi A."/>
            <person name="Satake H."/>
            <person name="Nakayama K."/>
        </authorList>
    </citation>
    <scope>NUCLEOTIDE SEQUENCE</scope>
</reference>